<keyword evidence="8" id="KW-1133">Transmembrane helix</keyword>
<evidence type="ECO:0000313" key="11">
    <source>
        <dbReference type="Proteomes" id="UP000671399"/>
    </source>
</evidence>
<keyword evidence="2" id="KW-0645">Protease</keyword>
<comment type="caution">
    <text evidence="10">The sequence shown here is derived from an EMBL/GenBank/DDBJ whole genome shotgun (WGS) entry which is preliminary data.</text>
</comment>
<feature type="transmembrane region" description="Helical" evidence="8">
    <location>
        <begin position="584"/>
        <end position="606"/>
    </location>
</feature>
<proteinExistence type="predicted"/>
<name>A0ABS3VHF9_9ACTN</name>
<sequence length="913" mass="94653">MSTVAEGGRGPAGPAGAATPPPSATPPLPSATLGRFVAAVTAVVGTSMFGWSTVLVDGDATRVRAECLVDVLRTRPFPIDARAGTVDETGLAAIRRCTAGLGPDVAGQLLAGLAVLLAVTMLAYLVAPWCECRLRGLRRLDRVPGTQALRADLAELVGVAGLRRSPTFVVSRSARISGNTFGAGPLRYVRLDLGLVHAHRVAPRAFRAVVLHELAHVRNSDIHLTRLTIAQAWAFPLGVLVPVTVTYLRADAGRQLLADSWRLAAFALVVQVSAWSVLRAREFTADARLPAADADAVRALLAADHRQVGRWARLGALFRFHPLARARADALDRPGRRFAARPVEALGAGLAAGIAAPSVRDLATSLPRVLPGADPVTDSAFVTGILLGVPLALVATGALWRAAWWARHTGRPAASGAAFGAALACGLLVGRRLAWRVAYATDLRAWWIEVLLAGLWIAGGALLGRWVADGARAHLRHLAAAAVTRIRWAWAGAAVATSVLTAGYVATLLVLDAWSTDDGWSMLHLVAAREGTGAATPLTLLDMIGFYVRITAASAPYLIALPLLAALFPVLAGRGATRRALRTGVAVGVVGALVLPLVPLGVGAAVRDPGLATSTAATLVTSHTLLPVTFVEVGVAVAAVATRRLSLSHALLAALTSGALMTPAVVVADVLVSCVAGAPGCAPAVDPTVVVRALTHALLVAPVAAVLAAAVGTAVPAALAVLGRRRWWPAVVVPVLLVAAGAVAVTPHRPTPAGDRGRDPCLVGVWRLVAGRFHEPVAPDSPLGVLTGLRTDGALDLSSGPAGGHATAYRADGTATDLYDLFVAEGTLNGHTVRSVQRGTVTYRWSAGNGRYAQRDQVAASDRVLRVDDRELPLTGPAEDFGGSYRCTADQLVITTADDAGSHTEQTFVRSPT</sequence>
<dbReference type="InterPro" id="IPR001915">
    <property type="entry name" value="Peptidase_M48"/>
</dbReference>
<keyword evidence="8" id="KW-0472">Membrane</keyword>
<evidence type="ECO:0000256" key="7">
    <source>
        <dbReference type="SAM" id="MobiDB-lite"/>
    </source>
</evidence>
<dbReference type="Pfam" id="PF01435">
    <property type="entry name" value="Peptidase_M48"/>
    <property type="match status" value="1"/>
</dbReference>
<protein>
    <submittedName>
        <fullName evidence="10">M48 family metalloprotease</fullName>
    </submittedName>
</protein>
<feature type="domain" description="Peptidase M48" evidence="9">
    <location>
        <begin position="148"/>
        <end position="333"/>
    </location>
</feature>
<feature type="transmembrane region" description="Helical" evidence="8">
    <location>
        <begin position="652"/>
        <end position="678"/>
    </location>
</feature>
<comment type="cofactor">
    <cofactor evidence="1">
        <name>Zn(2+)</name>
        <dbReference type="ChEBI" id="CHEBI:29105"/>
    </cofactor>
</comment>
<keyword evidence="6 10" id="KW-0482">Metalloprotease</keyword>
<dbReference type="GO" id="GO:0008237">
    <property type="term" value="F:metallopeptidase activity"/>
    <property type="evidence" value="ECO:0007669"/>
    <property type="project" value="UniProtKB-KW"/>
</dbReference>
<dbReference type="RefSeq" id="WP_208570581.1">
    <property type="nucleotide sequence ID" value="NZ_JAGFWR010000033.1"/>
</dbReference>
<keyword evidence="4" id="KW-0378">Hydrolase</keyword>
<evidence type="ECO:0000256" key="1">
    <source>
        <dbReference type="ARBA" id="ARBA00001947"/>
    </source>
</evidence>
<evidence type="ECO:0000256" key="8">
    <source>
        <dbReference type="SAM" id="Phobius"/>
    </source>
</evidence>
<feature type="transmembrane region" description="Helical" evidence="8">
    <location>
        <begin position="698"/>
        <end position="720"/>
    </location>
</feature>
<feature type="transmembrane region" description="Helical" evidence="8">
    <location>
        <begin position="727"/>
        <end position="746"/>
    </location>
</feature>
<reference evidence="10 11" key="1">
    <citation type="submission" date="2021-03" db="EMBL/GenBank/DDBJ databases">
        <authorList>
            <person name="Lee D.-H."/>
        </authorList>
    </citation>
    <scope>NUCLEOTIDE SEQUENCE [LARGE SCALE GENOMIC DNA]</scope>
    <source>
        <strain evidence="10 11">MMS20-R2-23</strain>
    </source>
</reference>
<evidence type="ECO:0000256" key="6">
    <source>
        <dbReference type="ARBA" id="ARBA00023049"/>
    </source>
</evidence>
<evidence type="ECO:0000256" key="2">
    <source>
        <dbReference type="ARBA" id="ARBA00022670"/>
    </source>
</evidence>
<keyword evidence="3" id="KW-0479">Metal-binding</keyword>
<feature type="transmembrane region" description="Helical" evidence="8">
    <location>
        <begin position="488"/>
        <end position="511"/>
    </location>
</feature>
<keyword evidence="8" id="KW-0812">Transmembrane</keyword>
<feature type="transmembrane region" description="Helical" evidence="8">
    <location>
        <begin position="412"/>
        <end position="434"/>
    </location>
</feature>
<keyword evidence="5" id="KW-0862">Zinc</keyword>
<dbReference type="EMBL" id="JAGFWR010000033">
    <property type="protein sequence ID" value="MBO4165073.1"/>
    <property type="molecule type" value="Genomic_DNA"/>
</dbReference>
<accession>A0ABS3VHF9</accession>
<dbReference type="Proteomes" id="UP000671399">
    <property type="component" value="Unassembled WGS sequence"/>
</dbReference>
<gene>
    <name evidence="10" type="ORF">JQN83_30355</name>
</gene>
<organism evidence="10 11">
    <name type="scientific">Micromonospora antibiotica</name>
    <dbReference type="NCBI Taxonomy" id="2807623"/>
    <lineage>
        <taxon>Bacteria</taxon>
        <taxon>Bacillati</taxon>
        <taxon>Actinomycetota</taxon>
        <taxon>Actinomycetes</taxon>
        <taxon>Micromonosporales</taxon>
        <taxon>Micromonosporaceae</taxon>
        <taxon>Micromonospora</taxon>
    </lineage>
</organism>
<evidence type="ECO:0000256" key="5">
    <source>
        <dbReference type="ARBA" id="ARBA00022833"/>
    </source>
</evidence>
<evidence type="ECO:0000259" key="9">
    <source>
        <dbReference type="Pfam" id="PF01435"/>
    </source>
</evidence>
<feature type="transmembrane region" description="Helical" evidence="8">
    <location>
        <begin position="546"/>
        <end position="572"/>
    </location>
</feature>
<evidence type="ECO:0000256" key="4">
    <source>
        <dbReference type="ARBA" id="ARBA00022801"/>
    </source>
</evidence>
<feature type="transmembrane region" description="Helical" evidence="8">
    <location>
        <begin position="618"/>
        <end position="640"/>
    </location>
</feature>
<keyword evidence="11" id="KW-1185">Reference proteome</keyword>
<evidence type="ECO:0000256" key="3">
    <source>
        <dbReference type="ARBA" id="ARBA00022723"/>
    </source>
</evidence>
<feature type="transmembrane region" description="Helical" evidence="8">
    <location>
        <begin position="380"/>
        <end position="400"/>
    </location>
</feature>
<feature type="transmembrane region" description="Helical" evidence="8">
    <location>
        <begin position="446"/>
        <end position="468"/>
    </location>
</feature>
<evidence type="ECO:0000313" key="10">
    <source>
        <dbReference type="EMBL" id="MBO4165073.1"/>
    </source>
</evidence>
<feature type="transmembrane region" description="Helical" evidence="8">
    <location>
        <begin position="109"/>
        <end position="130"/>
    </location>
</feature>
<feature type="region of interest" description="Disordered" evidence="7">
    <location>
        <begin position="1"/>
        <end position="27"/>
    </location>
</feature>